<dbReference type="AlphaFoldDB" id="A0AAD9MEC8"/>
<sequence>MAAKGRVKRNNASVYTNNTSSLADKDKDDTYNRVYEPPINTEEEGSGKDDGKEEEEDNSGDNNGTSDSAGNSKDKAGYKLGDSGLCCKADANIYVYYV</sequence>
<feature type="compositionally biased region" description="Polar residues" evidence="1">
    <location>
        <begin position="10"/>
        <end position="22"/>
    </location>
</feature>
<accession>A0AAD9MEC8</accession>
<gene>
    <name evidence="2" type="ORF">P8C59_005285</name>
</gene>
<evidence type="ECO:0000313" key="2">
    <source>
        <dbReference type="EMBL" id="KAK2070818.1"/>
    </source>
</evidence>
<comment type="caution">
    <text evidence="2">The sequence shown here is derived from an EMBL/GenBank/DDBJ whole genome shotgun (WGS) entry which is preliminary data.</text>
</comment>
<dbReference type="EMBL" id="JAQQPM010000004">
    <property type="protein sequence ID" value="KAK2070818.1"/>
    <property type="molecule type" value="Genomic_DNA"/>
</dbReference>
<evidence type="ECO:0000313" key="3">
    <source>
        <dbReference type="Proteomes" id="UP001217918"/>
    </source>
</evidence>
<feature type="region of interest" description="Disordered" evidence="1">
    <location>
        <begin position="1"/>
        <end position="84"/>
    </location>
</feature>
<organism evidence="2 3">
    <name type="scientific">Phyllachora maydis</name>
    <dbReference type="NCBI Taxonomy" id="1825666"/>
    <lineage>
        <taxon>Eukaryota</taxon>
        <taxon>Fungi</taxon>
        <taxon>Dikarya</taxon>
        <taxon>Ascomycota</taxon>
        <taxon>Pezizomycotina</taxon>
        <taxon>Sordariomycetes</taxon>
        <taxon>Sordariomycetidae</taxon>
        <taxon>Phyllachorales</taxon>
        <taxon>Phyllachoraceae</taxon>
        <taxon>Phyllachora</taxon>
    </lineage>
</organism>
<evidence type="ECO:0000256" key="1">
    <source>
        <dbReference type="SAM" id="MobiDB-lite"/>
    </source>
</evidence>
<reference evidence="2" key="1">
    <citation type="journal article" date="2023" name="Mol. Plant Microbe Interact.">
        <title>Elucidating the Obligate Nature and Biological Capacity of an Invasive Fungal Corn Pathogen.</title>
        <authorList>
            <person name="MacCready J.S."/>
            <person name="Roggenkamp E.M."/>
            <person name="Gdanetz K."/>
            <person name="Chilvers M.I."/>
        </authorList>
    </citation>
    <scope>NUCLEOTIDE SEQUENCE</scope>
    <source>
        <strain evidence="2">PM02</strain>
    </source>
</reference>
<proteinExistence type="predicted"/>
<protein>
    <submittedName>
        <fullName evidence="2">Uncharacterized protein</fullName>
    </submittedName>
</protein>
<name>A0AAD9MEC8_9PEZI</name>
<keyword evidence="3" id="KW-1185">Reference proteome</keyword>
<dbReference type="Proteomes" id="UP001217918">
    <property type="component" value="Unassembled WGS sequence"/>
</dbReference>